<dbReference type="EMBL" id="JALHAT010000001">
    <property type="protein sequence ID" value="MCJ1959080.1"/>
    <property type="molecule type" value="Genomic_DNA"/>
</dbReference>
<gene>
    <name evidence="1" type="ORF">MTR65_00095</name>
</gene>
<sequence>MPFVDVFADEDDEEPLFATEFDFLPHKGEFLALEIDAELLHLEVVEVWHRQDEDDGAFHACIRIETN</sequence>
<evidence type="ECO:0000313" key="2">
    <source>
        <dbReference type="Proteomes" id="UP001162802"/>
    </source>
</evidence>
<organism evidence="1 2">
    <name type="scientific">Novosphingobium mangrovi</name>
    <name type="common">ex Hu et al. 2023</name>
    <dbReference type="NCBI Taxonomy" id="2930094"/>
    <lineage>
        <taxon>Bacteria</taxon>
        <taxon>Pseudomonadati</taxon>
        <taxon>Pseudomonadota</taxon>
        <taxon>Alphaproteobacteria</taxon>
        <taxon>Sphingomonadales</taxon>
        <taxon>Sphingomonadaceae</taxon>
        <taxon>Novosphingobium</taxon>
    </lineage>
</organism>
<protein>
    <submittedName>
        <fullName evidence="1">Uncharacterized protein</fullName>
    </submittedName>
</protein>
<comment type="caution">
    <text evidence="1">The sequence shown here is derived from an EMBL/GenBank/DDBJ whole genome shotgun (WGS) entry which is preliminary data.</text>
</comment>
<reference evidence="1" key="1">
    <citation type="submission" date="2022-03" db="EMBL/GenBank/DDBJ databases">
        <title>Identification of a novel bacterium isolated from mangrove sediments.</title>
        <authorList>
            <person name="Pan X."/>
        </authorList>
    </citation>
    <scope>NUCLEOTIDE SEQUENCE</scope>
    <source>
        <strain evidence="1">B2637</strain>
    </source>
</reference>
<name>A0ABT0A7B2_9SPHN</name>
<proteinExistence type="predicted"/>
<dbReference type="Proteomes" id="UP001162802">
    <property type="component" value="Unassembled WGS sequence"/>
</dbReference>
<accession>A0ABT0A7B2</accession>
<evidence type="ECO:0000313" key="1">
    <source>
        <dbReference type="EMBL" id="MCJ1959080.1"/>
    </source>
</evidence>
<dbReference type="RefSeq" id="WP_226636137.1">
    <property type="nucleotide sequence ID" value="NZ_JALHAT010000001.1"/>
</dbReference>
<keyword evidence="2" id="KW-1185">Reference proteome</keyword>